<accession>A0A399J165</accession>
<dbReference type="AlphaFoldDB" id="A0A399J165"/>
<keyword evidence="2" id="KW-1185">Reference proteome</keyword>
<dbReference type="Proteomes" id="UP000265848">
    <property type="component" value="Unassembled WGS sequence"/>
</dbReference>
<sequence length="133" mass="14144">MKAALTALLLADPDLGARVGSRIHWGVLPAHAAALPYLNLTLVSAPVDYTLDGEAATSTSTVQIDAWASTALEAEQLRWDVRACLSGYRGTRAGVTFARIFVSGSRDLSGRDLGDLSALFGASMDVTIRWRVP</sequence>
<dbReference type="Pfam" id="PF11367">
    <property type="entry name" value="Tail_completion_gp17"/>
    <property type="match status" value="1"/>
</dbReference>
<evidence type="ECO:0000313" key="2">
    <source>
        <dbReference type="Proteomes" id="UP000265848"/>
    </source>
</evidence>
<comment type="caution">
    <text evidence="1">The sequence shown here is derived from an EMBL/GenBank/DDBJ whole genome shotgun (WGS) entry which is preliminary data.</text>
</comment>
<reference evidence="1 2" key="1">
    <citation type="submission" date="2018-08" db="EMBL/GenBank/DDBJ databases">
        <title>Pseudooceanicola sediminis CY03 in the family Rhodobacteracea.</title>
        <authorList>
            <person name="Zhang Y.-J."/>
        </authorList>
    </citation>
    <scope>NUCLEOTIDE SEQUENCE [LARGE SCALE GENOMIC DNA]</scope>
    <source>
        <strain evidence="1 2">CY03</strain>
    </source>
</reference>
<dbReference type="OrthoDB" id="7950654at2"/>
<proteinExistence type="predicted"/>
<name>A0A399J165_9RHOB</name>
<gene>
    <name evidence="1" type="ORF">DL237_09950</name>
</gene>
<dbReference type="InterPro" id="IPR053745">
    <property type="entry name" value="Viral_Tail_Comp_sf"/>
</dbReference>
<dbReference type="EMBL" id="QWJJ01000007">
    <property type="protein sequence ID" value="RII38991.1"/>
    <property type="molecule type" value="Genomic_DNA"/>
</dbReference>
<dbReference type="InterPro" id="IPR021508">
    <property type="entry name" value="Gp17-like"/>
</dbReference>
<protein>
    <submittedName>
        <fullName evidence="1">DUF3168 domain-containing protein</fullName>
    </submittedName>
</protein>
<dbReference type="RefSeq" id="WP_119398901.1">
    <property type="nucleotide sequence ID" value="NZ_QWJJ01000007.1"/>
</dbReference>
<evidence type="ECO:0000313" key="1">
    <source>
        <dbReference type="EMBL" id="RII38991.1"/>
    </source>
</evidence>
<dbReference type="Gene3D" id="3.30.2000.30">
    <property type="match status" value="1"/>
</dbReference>
<organism evidence="1 2">
    <name type="scientific">Pseudooceanicola sediminis</name>
    <dbReference type="NCBI Taxonomy" id="2211117"/>
    <lineage>
        <taxon>Bacteria</taxon>
        <taxon>Pseudomonadati</taxon>
        <taxon>Pseudomonadota</taxon>
        <taxon>Alphaproteobacteria</taxon>
        <taxon>Rhodobacterales</taxon>
        <taxon>Paracoccaceae</taxon>
        <taxon>Pseudooceanicola</taxon>
    </lineage>
</organism>